<dbReference type="GO" id="GO:0008168">
    <property type="term" value="F:methyltransferase activity"/>
    <property type="evidence" value="ECO:0007669"/>
    <property type="project" value="UniProtKB-KW"/>
</dbReference>
<dbReference type="RefSeq" id="WP_209736645.1">
    <property type="nucleotide sequence ID" value="NZ_CP072611.1"/>
</dbReference>
<dbReference type="PANTHER" id="PTHR47739:SF1">
    <property type="entry name" value="TRNA1(VAL) (ADENINE(37)-N6)-METHYLTRANSFERASE"/>
    <property type="match status" value="1"/>
</dbReference>
<reference evidence="5" key="1">
    <citation type="journal article" date="2019" name="Int. J. Syst. Evol. Microbiol.">
        <title>The Global Catalogue of Microorganisms (GCM) 10K type strain sequencing project: providing services to taxonomists for standard genome sequencing and annotation.</title>
        <authorList>
            <consortium name="The Broad Institute Genomics Platform"/>
            <consortium name="The Broad Institute Genome Sequencing Center for Infectious Disease"/>
            <person name="Wu L."/>
            <person name="Ma J."/>
        </authorList>
    </citation>
    <scope>NUCLEOTIDE SEQUENCE [LARGE SCALE GENOMIC DNA]</scope>
    <source>
        <strain evidence="5">ZS-35-S2</strain>
    </source>
</reference>
<feature type="domain" description="Methyltransferase small" evidence="3">
    <location>
        <begin position="36"/>
        <end position="138"/>
    </location>
</feature>
<evidence type="ECO:0000256" key="2">
    <source>
        <dbReference type="ARBA" id="ARBA00022691"/>
    </source>
</evidence>
<proteinExistence type="predicted"/>
<protein>
    <submittedName>
        <fullName evidence="4">Methyltransferase</fullName>
    </submittedName>
</protein>
<dbReference type="EMBL" id="JBHUIJ010000006">
    <property type="protein sequence ID" value="MFD2237227.1"/>
    <property type="molecule type" value="Genomic_DNA"/>
</dbReference>
<dbReference type="InterPro" id="IPR029063">
    <property type="entry name" value="SAM-dependent_MTases_sf"/>
</dbReference>
<organism evidence="4 5">
    <name type="scientific">Aureimonas populi</name>
    <dbReference type="NCBI Taxonomy" id="1701758"/>
    <lineage>
        <taxon>Bacteria</taxon>
        <taxon>Pseudomonadati</taxon>
        <taxon>Pseudomonadota</taxon>
        <taxon>Alphaproteobacteria</taxon>
        <taxon>Hyphomicrobiales</taxon>
        <taxon>Aurantimonadaceae</taxon>
        <taxon>Aureimonas</taxon>
    </lineage>
</organism>
<name>A0ABW5CMK6_9HYPH</name>
<evidence type="ECO:0000313" key="5">
    <source>
        <dbReference type="Proteomes" id="UP001597371"/>
    </source>
</evidence>
<keyword evidence="1 4" id="KW-0489">Methyltransferase</keyword>
<gene>
    <name evidence="4" type="ORF">ACFSKQ_07075</name>
</gene>
<dbReference type="PANTHER" id="PTHR47739">
    <property type="entry name" value="TRNA1(VAL) (ADENINE(37)-N6)-METHYLTRANSFERASE"/>
    <property type="match status" value="1"/>
</dbReference>
<keyword evidence="2" id="KW-0949">S-adenosyl-L-methionine</keyword>
<dbReference type="Proteomes" id="UP001597371">
    <property type="component" value="Unassembled WGS sequence"/>
</dbReference>
<sequence length="259" mass="26688">MSFPDTGPTRIDAFFGGAFHLVQPDGWGYRSGLDAMLLAACVDEAQGGRAADLGAGAGAVGIGAAARAQGLHVTLVEKEAAMAGLARASLGLAQNAALAGRLHVCEMDALAPRPAREAAGLPDGGFGLVLTNPPFYPAGHRASPDAPRRAALSAPDEDFLVRWVRVAAALLEPRGRLALLARPADLLAVLEGARNRLGSLAVLPVHTRPGPATRMLVSGVQGSRREMAVLPGLELFGQGGRERLDAISAGQYRIDGLSA</sequence>
<dbReference type="SUPFAM" id="SSF53335">
    <property type="entry name" value="S-adenosyl-L-methionine-dependent methyltransferases"/>
    <property type="match status" value="1"/>
</dbReference>
<dbReference type="InterPro" id="IPR050210">
    <property type="entry name" value="tRNA_Adenine-N(6)_MTase"/>
</dbReference>
<dbReference type="GO" id="GO:0032259">
    <property type="term" value="P:methylation"/>
    <property type="evidence" value="ECO:0007669"/>
    <property type="project" value="UniProtKB-KW"/>
</dbReference>
<evidence type="ECO:0000256" key="1">
    <source>
        <dbReference type="ARBA" id="ARBA00022603"/>
    </source>
</evidence>
<keyword evidence="5" id="KW-1185">Reference proteome</keyword>
<evidence type="ECO:0000259" key="3">
    <source>
        <dbReference type="Pfam" id="PF05175"/>
    </source>
</evidence>
<comment type="caution">
    <text evidence="4">The sequence shown here is derived from an EMBL/GenBank/DDBJ whole genome shotgun (WGS) entry which is preliminary data.</text>
</comment>
<dbReference type="Pfam" id="PF05175">
    <property type="entry name" value="MTS"/>
    <property type="match status" value="1"/>
</dbReference>
<accession>A0ABW5CMK6</accession>
<dbReference type="InterPro" id="IPR007848">
    <property type="entry name" value="Small_mtfrase_dom"/>
</dbReference>
<dbReference type="Gene3D" id="3.40.50.150">
    <property type="entry name" value="Vaccinia Virus protein VP39"/>
    <property type="match status" value="1"/>
</dbReference>
<keyword evidence="1 4" id="KW-0808">Transferase</keyword>
<evidence type="ECO:0000313" key="4">
    <source>
        <dbReference type="EMBL" id="MFD2237227.1"/>
    </source>
</evidence>